<comment type="cofactor">
    <cofactor evidence="8">
        <name>Mg(2+)</name>
        <dbReference type="ChEBI" id="CHEBI:18420"/>
    </cofactor>
    <text evidence="8">Binds 1 Mg(2+) ion per subunit.</text>
</comment>
<evidence type="ECO:0000256" key="7">
    <source>
        <dbReference type="ARBA" id="ARBA00023134"/>
    </source>
</evidence>
<keyword evidence="4 8" id="KW-0547">Nucleotide-binding</keyword>
<gene>
    <name evidence="8" type="primary">purA</name>
    <name evidence="11" type="ORF">J2Z80_001602</name>
</gene>
<organism evidence="11 12">
    <name type="scientific">Thermoanaerobacterium butyriciformans</name>
    <dbReference type="NCBI Taxonomy" id="1702242"/>
    <lineage>
        <taxon>Bacteria</taxon>
        <taxon>Bacillati</taxon>
        <taxon>Bacillota</taxon>
        <taxon>Clostridia</taxon>
        <taxon>Thermoanaerobacterales</taxon>
        <taxon>Thermoanaerobacteraceae</taxon>
        <taxon>Thermoanaerobacterium</taxon>
    </lineage>
</organism>
<feature type="binding site" evidence="8">
    <location>
        <position position="13"/>
    </location>
    <ligand>
        <name>Mg(2+)</name>
        <dbReference type="ChEBI" id="CHEBI:18420"/>
    </ligand>
</feature>
<evidence type="ECO:0000256" key="8">
    <source>
        <dbReference type="HAMAP-Rule" id="MF_00011"/>
    </source>
</evidence>
<dbReference type="InterPro" id="IPR001114">
    <property type="entry name" value="Adenylosuccinate_synthetase"/>
</dbReference>
<evidence type="ECO:0000256" key="5">
    <source>
        <dbReference type="ARBA" id="ARBA00022755"/>
    </source>
</evidence>
<dbReference type="Gene3D" id="3.40.440.10">
    <property type="entry name" value="Adenylosuccinate Synthetase, subunit A, domain 1"/>
    <property type="match status" value="1"/>
</dbReference>
<feature type="active site" description="Proton donor" evidence="8">
    <location>
        <position position="41"/>
    </location>
</feature>
<dbReference type="Gene3D" id="1.10.300.10">
    <property type="entry name" value="Adenylosuccinate Synthetase, subunit A, domain 2"/>
    <property type="match status" value="1"/>
</dbReference>
<protein>
    <recommendedName>
        <fullName evidence="8 10">Adenylosuccinate synthetase</fullName>
        <shortName evidence="8">AMPSase</shortName>
        <shortName evidence="8">AdSS</shortName>
        <ecNumber evidence="8 10">6.3.4.4</ecNumber>
    </recommendedName>
    <alternativeName>
        <fullName evidence="8">IMP--aspartate ligase</fullName>
    </alternativeName>
</protein>
<comment type="subunit">
    <text evidence="1 8">Homodimer.</text>
</comment>
<keyword evidence="8" id="KW-0963">Cytoplasm</keyword>
<dbReference type="Gene3D" id="3.90.170.10">
    <property type="entry name" value="Adenylosuccinate Synthetase, subunit A, domain 3"/>
    <property type="match status" value="1"/>
</dbReference>
<dbReference type="CDD" id="cd03108">
    <property type="entry name" value="AdSS"/>
    <property type="match status" value="1"/>
</dbReference>
<keyword evidence="6 8" id="KW-0460">Magnesium</keyword>
<feature type="active site" evidence="9">
    <location>
        <position position="139"/>
    </location>
</feature>
<dbReference type="PANTHER" id="PTHR11846:SF0">
    <property type="entry name" value="ADENYLOSUCCINATE SYNTHETASE"/>
    <property type="match status" value="1"/>
</dbReference>
<feature type="binding site" description="in other chain" evidence="8">
    <location>
        <begin position="13"/>
        <end position="16"/>
    </location>
    <ligand>
        <name>IMP</name>
        <dbReference type="ChEBI" id="CHEBI:58053"/>
        <note>ligand shared between dimeric partners</note>
    </ligand>
</feature>
<dbReference type="PANTHER" id="PTHR11846">
    <property type="entry name" value="ADENYLOSUCCINATE SYNTHETASE"/>
    <property type="match status" value="1"/>
</dbReference>
<name>A0ABS4NEI0_9THEO</name>
<evidence type="ECO:0000256" key="6">
    <source>
        <dbReference type="ARBA" id="ARBA00022842"/>
    </source>
</evidence>
<comment type="catalytic activity">
    <reaction evidence="8 10">
        <text>IMP + L-aspartate + GTP = N(6)-(1,2-dicarboxyethyl)-AMP + GDP + phosphate + 2 H(+)</text>
        <dbReference type="Rhea" id="RHEA:15753"/>
        <dbReference type="ChEBI" id="CHEBI:15378"/>
        <dbReference type="ChEBI" id="CHEBI:29991"/>
        <dbReference type="ChEBI" id="CHEBI:37565"/>
        <dbReference type="ChEBI" id="CHEBI:43474"/>
        <dbReference type="ChEBI" id="CHEBI:57567"/>
        <dbReference type="ChEBI" id="CHEBI:58053"/>
        <dbReference type="ChEBI" id="CHEBI:58189"/>
        <dbReference type="EC" id="6.3.4.4"/>
    </reaction>
</comment>
<keyword evidence="5 8" id="KW-0658">Purine biosynthesis</keyword>
<evidence type="ECO:0000313" key="11">
    <source>
        <dbReference type="EMBL" id="MBP2072075.1"/>
    </source>
</evidence>
<accession>A0ABS4NEI0</accession>
<comment type="similarity">
    <text evidence="8 10">Belongs to the adenylosuccinate synthetase family.</text>
</comment>
<dbReference type="RefSeq" id="WP_209453888.1">
    <property type="nucleotide sequence ID" value="NZ_JAGGLT010000016.1"/>
</dbReference>
<comment type="caution">
    <text evidence="11">The sequence shown here is derived from an EMBL/GenBank/DDBJ whole genome shotgun (WGS) entry which is preliminary data.</text>
</comment>
<evidence type="ECO:0000256" key="9">
    <source>
        <dbReference type="PROSITE-ProRule" id="PRU10134"/>
    </source>
</evidence>
<dbReference type="NCBIfam" id="NF002223">
    <property type="entry name" value="PRK01117.1"/>
    <property type="match status" value="1"/>
</dbReference>
<dbReference type="InterPro" id="IPR027417">
    <property type="entry name" value="P-loop_NTPase"/>
</dbReference>
<feature type="binding site" description="in other chain" evidence="8">
    <location>
        <begin position="38"/>
        <end position="41"/>
    </location>
    <ligand>
        <name>IMP</name>
        <dbReference type="ChEBI" id="CHEBI:58053"/>
        <note>ligand shared between dimeric partners</note>
    </ligand>
</feature>
<keyword evidence="3 8" id="KW-0479">Metal-binding</keyword>
<feature type="binding site" description="in other chain" evidence="8">
    <location>
        <position position="128"/>
    </location>
    <ligand>
        <name>IMP</name>
        <dbReference type="ChEBI" id="CHEBI:58053"/>
        <note>ligand shared between dimeric partners</note>
    </ligand>
</feature>
<comment type="function">
    <text evidence="8">Plays an important role in the de novo pathway of purine nucleotide biosynthesis. Catalyzes the first committed step in the biosynthesis of AMP from IMP.</text>
</comment>
<evidence type="ECO:0000256" key="2">
    <source>
        <dbReference type="ARBA" id="ARBA00022598"/>
    </source>
</evidence>
<feature type="binding site" evidence="8">
    <location>
        <position position="142"/>
    </location>
    <ligand>
        <name>IMP</name>
        <dbReference type="ChEBI" id="CHEBI:58053"/>
        <note>ligand shared between dimeric partners</note>
    </ligand>
</feature>
<evidence type="ECO:0000256" key="1">
    <source>
        <dbReference type="ARBA" id="ARBA00011738"/>
    </source>
</evidence>
<dbReference type="InterPro" id="IPR033128">
    <property type="entry name" value="Adenylosuccin_syn_Lys_AS"/>
</dbReference>
<feature type="binding site" evidence="8">
    <location>
        <begin position="412"/>
        <end position="414"/>
    </location>
    <ligand>
        <name>GTP</name>
        <dbReference type="ChEBI" id="CHEBI:37565"/>
    </ligand>
</feature>
<dbReference type="NCBIfam" id="NF010355">
    <property type="entry name" value="PRK13783.1"/>
    <property type="match status" value="1"/>
</dbReference>
<dbReference type="PROSITE" id="PS01266">
    <property type="entry name" value="ADENYLOSUCCIN_SYN_1"/>
    <property type="match status" value="1"/>
</dbReference>
<dbReference type="InterPro" id="IPR042109">
    <property type="entry name" value="Adenylosuccinate_synth_dom1"/>
</dbReference>
<feature type="binding site" description="in other chain" evidence="8">
    <location>
        <position position="302"/>
    </location>
    <ligand>
        <name>IMP</name>
        <dbReference type="ChEBI" id="CHEBI:58053"/>
        <note>ligand shared between dimeric partners</note>
    </ligand>
</feature>
<dbReference type="InterPro" id="IPR018220">
    <property type="entry name" value="Adenylosuccin_syn_GTP-bd"/>
</dbReference>
<dbReference type="SUPFAM" id="SSF52540">
    <property type="entry name" value="P-loop containing nucleoside triphosphate hydrolases"/>
    <property type="match status" value="1"/>
</dbReference>
<dbReference type="HAMAP" id="MF_00011">
    <property type="entry name" value="Adenylosucc_synth"/>
    <property type="match status" value="1"/>
</dbReference>
<dbReference type="NCBIfam" id="TIGR00184">
    <property type="entry name" value="purA"/>
    <property type="match status" value="1"/>
</dbReference>
<dbReference type="GO" id="GO:0004019">
    <property type="term" value="F:adenylosuccinate synthase activity"/>
    <property type="evidence" value="ECO:0007669"/>
    <property type="project" value="UniProtKB-EC"/>
</dbReference>
<dbReference type="Proteomes" id="UP001166402">
    <property type="component" value="Unassembled WGS sequence"/>
</dbReference>
<feature type="binding site" description="in other chain" evidence="8">
    <location>
        <position position="223"/>
    </location>
    <ligand>
        <name>IMP</name>
        <dbReference type="ChEBI" id="CHEBI:58053"/>
        <note>ligand shared between dimeric partners</note>
    </ligand>
</feature>
<dbReference type="EC" id="6.3.4.4" evidence="8 10"/>
<proteinExistence type="inferred from homology"/>
<dbReference type="EMBL" id="JAGGLT010000016">
    <property type="protein sequence ID" value="MBP2072075.1"/>
    <property type="molecule type" value="Genomic_DNA"/>
</dbReference>
<feature type="binding site" description="in other chain" evidence="8">
    <location>
        <position position="238"/>
    </location>
    <ligand>
        <name>IMP</name>
        <dbReference type="ChEBI" id="CHEBI:58053"/>
        <note>ligand shared between dimeric partners</note>
    </ligand>
</feature>
<dbReference type="SMART" id="SM00788">
    <property type="entry name" value="Adenylsucc_synt"/>
    <property type="match status" value="1"/>
</dbReference>
<keyword evidence="2 8" id="KW-0436">Ligase</keyword>
<feature type="active site" description="Proton acceptor" evidence="8">
    <location>
        <position position="13"/>
    </location>
</feature>
<keyword evidence="12" id="KW-1185">Reference proteome</keyword>
<feature type="binding site" evidence="8">
    <location>
        <begin position="298"/>
        <end position="304"/>
    </location>
    <ligand>
        <name>substrate</name>
    </ligand>
</feature>
<sequence>MSTLVIVGSQWGDEGKGKITDYLAEKADVVVRYQGGNNAGHTVEKDGIQYKLHLIPSGILYPDKICIIGNGVVLDPASLIEEINTLKSQGISVENLKISDRAHIVLPYHVRLDELEELSKGENDIGTTKRGIGPCYMDKSERIGIRACDLVDPQSFKEKLMNNVQSKNKIFTKIYDSKEMDFEKIYEEYMNYAEILKPYIVDTTSLLYDLIKKGKKVLFEGAQGTLLDIDLGTYPYVTASHPISGGVTVGAGIGPTMINDVVGVVKAYTTRVGKGPFPTELFNEEGDFLREKGHEYGTTTGRPRRCGWLDIVIVNYAVRVSGIRTFALTKLDTLTGLKKIKICTGYRYNGKIINNFPASLKDLAMCEPVYEELDGWTEDITNIKKFEDLPQNAKKYVERIEELTGINASIISVGPGREKTIIREELMK</sequence>
<evidence type="ECO:0000313" key="12">
    <source>
        <dbReference type="Proteomes" id="UP001166402"/>
    </source>
</evidence>
<feature type="binding site" evidence="8">
    <location>
        <position position="304"/>
    </location>
    <ligand>
        <name>GTP</name>
        <dbReference type="ChEBI" id="CHEBI:37565"/>
    </ligand>
</feature>
<feature type="binding site" evidence="8">
    <location>
        <position position="40"/>
    </location>
    <ligand>
        <name>Mg(2+)</name>
        <dbReference type="ChEBI" id="CHEBI:18420"/>
    </ligand>
</feature>
<feature type="binding site" evidence="8">
    <location>
        <begin position="40"/>
        <end position="42"/>
    </location>
    <ligand>
        <name>GTP</name>
        <dbReference type="ChEBI" id="CHEBI:37565"/>
    </ligand>
</feature>
<keyword evidence="7 8" id="KW-0342">GTP-binding</keyword>
<evidence type="ECO:0000256" key="3">
    <source>
        <dbReference type="ARBA" id="ARBA00022723"/>
    </source>
</evidence>
<feature type="binding site" evidence="8">
    <location>
        <begin position="330"/>
        <end position="332"/>
    </location>
    <ligand>
        <name>GTP</name>
        <dbReference type="ChEBI" id="CHEBI:37565"/>
    </ligand>
</feature>
<evidence type="ECO:0000256" key="4">
    <source>
        <dbReference type="ARBA" id="ARBA00022741"/>
    </source>
</evidence>
<evidence type="ECO:0000256" key="10">
    <source>
        <dbReference type="RuleBase" id="RU000520"/>
    </source>
</evidence>
<feature type="binding site" evidence="8">
    <location>
        <begin position="12"/>
        <end position="18"/>
    </location>
    <ligand>
        <name>GTP</name>
        <dbReference type="ChEBI" id="CHEBI:37565"/>
    </ligand>
</feature>
<dbReference type="PROSITE" id="PS00513">
    <property type="entry name" value="ADENYLOSUCCIN_SYN_2"/>
    <property type="match status" value="1"/>
</dbReference>
<dbReference type="InterPro" id="IPR042110">
    <property type="entry name" value="Adenylosuccinate_synth_dom2"/>
</dbReference>
<dbReference type="Pfam" id="PF00709">
    <property type="entry name" value="Adenylsucc_synt"/>
    <property type="match status" value="1"/>
</dbReference>
<comment type="subcellular location">
    <subcellularLocation>
        <location evidence="8">Cytoplasm</location>
    </subcellularLocation>
</comment>
<reference evidence="11" key="1">
    <citation type="submission" date="2021-03" db="EMBL/GenBank/DDBJ databases">
        <title>Genomic Encyclopedia of Type Strains, Phase IV (KMG-IV): sequencing the most valuable type-strain genomes for metagenomic binning, comparative biology and taxonomic classification.</title>
        <authorList>
            <person name="Goeker M."/>
        </authorList>
    </citation>
    <scope>NUCLEOTIDE SEQUENCE</scope>
    <source>
        <strain evidence="11">DSM 101588</strain>
    </source>
</reference>
<comment type="pathway">
    <text evidence="8 10">Purine metabolism; AMP biosynthesis via de novo pathway; AMP from IMP: step 1/2.</text>
</comment>
<dbReference type="InterPro" id="IPR042111">
    <property type="entry name" value="Adenylosuccinate_synth_dom3"/>
</dbReference>